<dbReference type="PRINTS" id="PR00344">
    <property type="entry name" value="BCTRLSENSOR"/>
</dbReference>
<keyword evidence="6 10" id="KW-0418">Kinase</keyword>
<dbReference type="PANTHER" id="PTHR43065">
    <property type="entry name" value="SENSOR HISTIDINE KINASE"/>
    <property type="match status" value="1"/>
</dbReference>
<keyword evidence="3" id="KW-0597">Phosphoprotein</keyword>
<evidence type="ECO:0000256" key="5">
    <source>
        <dbReference type="ARBA" id="ARBA00022741"/>
    </source>
</evidence>
<evidence type="ECO:0000259" key="9">
    <source>
        <dbReference type="PROSITE" id="PS50109"/>
    </source>
</evidence>
<accession>A0A179D2I3</accession>
<evidence type="ECO:0000256" key="4">
    <source>
        <dbReference type="ARBA" id="ARBA00022679"/>
    </source>
</evidence>
<dbReference type="STRING" id="999894.TDIS_1630"/>
<dbReference type="InterPro" id="IPR003661">
    <property type="entry name" value="HisK_dim/P_dom"/>
</dbReference>
<gene>
    <name evidence="10" type="ORF">TDIS_1630</name>
</gene>
<dbReference type="Pfam" id="PF00512">
    <property type="entry name" value="HisKA"/>
    <property type="match status" value="1"/>
</dbReference>
<dbReference type="EMBL" id="LWLG01000013">
    <property type="protein sequence ID" value="OAQ20275.1"/>
    <property type="molecule type" value="Genomic_DNA"/>
</dbReference>
<keyword evidence="7" id="KW-0067">ATP-binding</keyword>
<dbReference type="RefSeq" id="WP_068671150.1">
    <property type="nucleotide sequence ID" value="NZ_LWLG01000013.1"/>
</dbReference>
<reference evidence="10 11" key="1">
    <citation type="submission" date="2016-04" db="EMBL/GenBank/DDBJ databases">
        <title>Genome analysis of Thermosulfurimonas dismutans, the first thermophilic sulfur-disproportionating bacterium of the phylum Thermodesulfobacteria.</title>
        <authorList>
            <person name="Mardanov A.V."/>
            <person name="Beletsky A.V."/>
            <person name="Kadnikov V.V."/>
            <person name="Slobodkin A.I."/>
            <person name="Ravin N.V."/>
        </authorList>
    </citation>
    <scope>NUCLEOTIDE SEQUENCE [LARGE SCALE GENOMIC DNA]</scope>
    <source>
        <strain evidence="10 11">S95</strain>
    </source>
</reference>
<comment type="catalytic activity">
    <reaction evidence="1">
        <text>ATP + protein L-histidine = ADP + protein N-phospho-L-histidine.</text>
        <dbReference type="EC" id="2.7.13.3"/>
    </reaction>
</comment>
<dbReference type="SUPFAM" id="SSF55874">
    <property type="entry name" value="ATPase domain of HSP90 chaperone/DNA topoisomerase II/histidine kinase"/>
    <property type="match status" value="1"/>
</dbReference>
<sequence>MRKVIEGLKEAAGIFKGERPVFINRAFRKLFALKEGSDFSLSELFFPLPNDPGLFEAQRLKPLEPVINLSGLLLPFGKDQNLVILWEKEEGAWLREERLAAMGKLAGEIAHEINNPLGGILLYSNLLKEDLPPESPLHTHVEKIIKLATRCRIIAKALLNFGRPEDVHKEPLNLNSLLKEMYELVSDYRILRRVKPYWQLQPDLPPVEAVRPQLEQVVLNLIINAGEAMEGQGEIHFKTGQTETEVFFEIRDTGPGIPEDLLPLIFEPFFTTKKSGKGTGLGLSICHGIVRQHGGRIEVRNVKPQGAAFRVFLPLKTYED</sequence>
<dbReference type="OrthoDB" id="9805967at2"/>
<dbReference type="AlphaFoldDB" id="A0A179D2I3"/>
<feature type="domain" description="Histidine kinase" evidence="9">
    <location>
        <begin position="108"/>
        <end position="317"/>
    </location>
</feature>
<proteinExistence type="predicted"/>
<dbReference type="Gene3D" id="3.30.565.10">
    <property type="entry name" value="Histidine kinase-like ATPase, C-terminal domain"/>
    <property type="match status" value="1"/>
</dbReference>
<dbReference type="CDD" id="cd00082">
    <property type="entry name" value="HisKA"/>
    <property type="match status" value="1"/>
</dbReference>
<evidence type="ECO:0000256" key="6">
    <source>
        <dbReference type="ARBA" id="ARBA00022777"/>
    </source>
</evidence>
<dbReference type="InterPro" id="IPR036097">
    <property type="entry name" value="HisK_dim/P_sf"/>
</dbReference>
<dbReference type="EC" id="2.7.13.3" evidence="2"/>
<dbReference type="SUPFAM" id="SSF47384">
    <property type="entry name" value="Homodimeric domain of signal transducing histidine kinase"/>
    <property type="match status" value="1"/>
</dbReference>
<dbReference type="GO" id="GO:0000155">
    <property type="term" value="F:phosphorelay sensor kinase activity"/>
    <property type="evidence" value="ECO:0007669"/>
    <property type="project" value="InterPro"/>
</dbReference>
<protein>
    <recommendedName>
        <fullName evidence="2">histidine kinase</fullName>
        <ecNumber evidence="2">2.7.13.3</ecNumber>
    </recommendedName>
</protein>
<keyword evidence="8" id="KW-0902">Two-component regulatory system</keyword>
<dbReference type="PROSITE" id="PS50109">
    <property type="entry name" value="HIS_KIN"/>
    <property type="match status" value="1"/>
</dbReference>
<keyword evidence="5" id="KW-0547">Nucleotide-binding</keyword>
<dbReference type="GO" id="GO:0005524">
    <property type="term" value="F:ATP binding"/>
    <property type="evidence" value="ECO:0007669"/>
    <property type="project" value="UniProtKB-KW"/>
</dbReference>
<dbReference type="InterPro" id="IPR004358">
    <property type="entry name" value="Sig_transdc_His_kin-like_C"/>
</dbReference>
<dbReference type="SMART" id="SM00388">
    <property type="entry name" value="HisKA"/>
    <property type="match status" value="1"/>
</dbReference>
<dbReference type="InterPro" id="IPR036890">
    <property type="entry name" value="HATPase_C_sf"/>
</dbReference>
<dbReference type="Pfam" id="PF02518">
    <property type="entry name" value="HATPase_c"/>
    <property type="match status" value="1"/>
</dbReference>
<dbReference type="InterPro" id="IPR003594">
    <property type="entry name" value="HATPase_dom"/>
</dbReference>
<organism evidence="10 11">
    <name type="scientific">Thermosulfurimonas dismutans</name>
    <dbReference type="NCBI Taxonomy" id="999894"/>
    <lineage>
        <taxon>Bacteria</taxon>
        <taxon>Pseudomonadati</taxon>
        <taxon>Thermodesulfobacteriota</taxon>
        <taxon>Thermodesulfobacteria</taxon>
        <taxon>Thermodesulfobacteriales</taxon>
        <taxon>Thermodesulfobacteriaceae</taxon>
        <taxon>Thermosulfurimonas</taxon>
    </lineage>
</organism>
<keyword evidence="4" id="KW-0808">Transferase</keyword>
<evidence type="ECO:0000256" key="2">
    <source>
        <dbReference type="ARBA" id="ARBA00012438"/>
    </source>
</evidence>
<comment type="caution">
    <text evidence="10">The sequence shown here is derived from an EMBL/GenBank/DDBJ whole genome shotgun (WGS) entry which is preliminary data.</text>
</comment>
<dbReference type="Proteomes" id="UP000078390">
    <property type="component" value="Unassembled WGS sequence"/>
</dbReference>
<evidence type="ECO:0000313" key="11">
    <source>
        <dbReference type="Proteomes" id="UP000078390"/>
    </source>
</evidence>
<evidence type="ECO:0000256" key="7">
    <source>
        <dbReference type="ARBA" id="ARBA00022840"/>
    </source>
</evidence>
<keyword evidence="11" id="KW-1185">Reference proteome</keyword>
<name>A0A179D2I3_9BACT</name>
<evidence type="ECO:0000256" key="1">
    <source>
        <dbReference type="ARBA" id="ARBA00000085"/>
    </source>
</evidence>
<evidence type="ECO:0000256" key="3">
    <source>
        <dbReference type="ARBA" id="ARBA00022553"/>
    </source>
</evidence>
<evidence type="ECO:0000313" key="10">
    <source>
        <dbReference type="EMBL" id="OAQ20275.1"/>
    </source>
</evidence>
<dbReference type="PANTHER" id="PTHR43065:SF10">
    <property type="entry name" value="PEROXIDE STRESS-ACTIVATED HISTIDINE KINASE MAK3"/>
    <property type="match status" value="1"/>
</dbReference>
<evidence type="ECO:0000256" key="8">
    <source>
        <dbReference type="ARBA" id="ARBA00023012"/>
    </source>
</evidence>
<dbReference type="InterPro" id="IPR005467">
    <property type="entry name" value="His_kinase_dom"/>
</dbReference>
<dbReference type="SMART" id="SM00387">
    <property type="entry name" value="HATPase_c"/>
    <property type="match status" value="1"/>
</dbReference>
<dbReference type="Gene3D" id="1.10.287.130">
    <property type="match status" value="1"/>
</dbReference>